<dbReference type="RefSeq" id="WP_143554505.1">
    <property type="nucleotide sequence ID" value="NZ_VJWA01000001.1"/>
</dbReference>
<feature type="signal peptide" evidence="1">
    <location>
        <begin position="1"/>
        <end position="17"/>
    </location>
</feature>
<organism evidence="2 3">
    <name type="scientific">Glacieibacterium frigidum</name>
    <dbReference type="NCBI Taxonomy" id="2593303"/>
    <lineage>
        <taxon>Bacteria</taxon>
        <taxon>Pseudomonadati</taxon>
        <taxon>Pseudomonadota</taxon>
        <taxon>Alphaproteobacteria</taxon>
        <taxon>Sphingomonadales</taxon>
        <taxon>Sphingosinicellaceae</taxon>
        <taxon>Glacieibacterium</taxon>
    </lineage>
</organism>
<gene>
    <name evidence="2" type="ORF">FMM06_01765</name>
</gene>
<protein>
    <submittedName>
        <fullName evidence="2">Uncharacterized protein</fullName>
    </submittedName>
</protein>
<sequence length="284" mass="30487">MRILMLAALLVVTPVLAGTPYVAKKRCPIGGERFDHVETVSYSTWGARPDGKPYGSWEFPLALPVCPGNRLVMYRDFTPDEVARLKPMVASTTYRALASETPYYRAAWLARTLDPASDEALGLLYRAIWESDDDPARRARYLRTYVAAVAALPASDEIGSIGLRARAANALRELGDFDAAAAALAALPVASLDVPVPAPRGKPVPGSTGVTVENYAEIEAAKQRRGLLGYTRNLGVVIARRDASAEPVDMIPRNIAADRCAGPPRRTDAPCTAILADAAKLTAK</sequence>
<reference evidence="2 3" key="1">
    <citation type="submission" date="2019-07" db="EMBL/GenBank/DDBJ databases">
        <title>Novel species isolated from glacier.</title>
        <authorList>
            <person name="Liu Q."/>
            <person name="Xin Y.-H."/>
        </authorList>
    </citation>
    <scope>NUCLEOTIDE SEQUENCE [LARGE SCALE GENOMIC DNA]</scope>
    <source>
        <strain evidence="2 3">LB1R16</strain>
    </source>
</reference>
<dbReference type="AlphaFoldDB" id="A0A552UFJ3"/>
<evidence type="ECO:0000313" key="2">
    <source>
        <dbReference type="EMBL" id="TRW16961.1"/>
    </source>
</evidence>
<evidence type="ECO:0000256" key="1">
    <source>
        <dbReference type="SAM" id="SignalP"/>
    </source>
</evidence>
<keyword evidence="1" id="KW-0732">Signal</keyword>
<dbReference type="Proteomes" id="UP000317894">
    <property type="component" value="Unassembled WGS sequence"/>
</dbReference>
<dbReference type="OrthoDB" id="7855653at2"/>
<feature type="chain" id="PRO_5022081413" evidence="1">
    <location>
        <begin position="18"/>
        <end position="284"/>
    </location>
</feature>
<keyword evidence="3" id="KW-1185">Reference proteome</keyword>
<dbReference type="EMBL" id="VJWA01000001">
    <property type="protein sequence ID" value="TRW16961.1"/>
    <property type="molecule type" value="Genomic_DNA"/>
</dbReference>
<name>A0A552UFJ3_9SPHN</name>
<accession>A0A552UFJ3</accession>
<comment type="caution">
    <text evidence="2">The sequence shown here is derived from an EMBL/GenBank/DDBJ whole genome shotgun (WGS) entry which is preliminary data.</text>
</comment>
<evidence type="ECO:0000313" key="3">
    <source>
        <dbReference type="Proteomes" id="UP000317894"/>
    </source>
</evidence>
<proteinExistence type="predicted"/>